<dbReference type="Proteomes" id="UP000595610">
    <property type="component" value="Chromosome 2"/>
</dbReference>
<keyword evidence="1" id="KW-0812">Transmembrane</keyword>
<protein>
    <recommendedName>
        <fullName evidence="4">WcbD</fullName>
    </recommendedName>
</protein>
<dbReference type="KEGG" id="pgis:I6I06_21920"/>
<feature type="transmembrane region" description="Helical" evidence="1">
    <location>
        <begin position="350"/>
        <end position="371"/>
    </location>
</feature>
<dbReference type="InterPro" id="IPR050445">
    <property type="entry name" value="Bact_polysacc_biosynth/exp"/>
</dbReference>
<dbReference type="GO" id="GO:0004713">
    <property type="term" value="F:protein tyrosine kinase activity"/>
    <property type="evidence" value="ECO:0007669"/>
    <property type="project" value="TreeGrafter"/>
</dbReference>
<dbReference type="RefSeq" id="WP_174447406.1">
    <property type="nucleotide sequence ID" value="NZ_CP066076.1"/>
</dbReference>
<name>A0A7T4TCB0_9BURK</name>
<dbReference type="AlphaFoldDB" id="A0A7T4TCB0"/>
<keyword evidence="1" id="KW-0472">Membrane</keyword>
<accession>A0A7T4TCB0</accession>
<gene>
    <name evidence="2" type="ORF">I6I06_21920</name>
</gene>
<dbReference type="PANTHER" id="PTHR32309">
    <property type="entry name" value="TYROSINE-PROTEIN KINASE"/>
    <property type="match status" value="1"/>
</dbReference>
<evidence type="ECO:0000313" key="3">
    <source>
        <dbReference type="Proteomes" id="UP000595610"/>
    </source>
</evidence>
<reference evidence="2 3" key="1">
    <citation type="submission" date="2020-12" db="EMBL/GenBank/DDBJ databases">
        <title>FDA dAtabase for Regulatory Grade micrObial Sequences (FDA-ARGOS): Supporting development and validation of Infectious Disease Dx tests.</title>
        <authorList>
            <person name="Nelson B."/>
            <person name="Plummer A."/>
            <person name="Tallon L."/>
            <person name="Sadzewicz L."/>
            <person name="Zhao X."/>
            <person name="Boylan J."/>
            <person name="Ott S."/>
            <person name="Bowen H."/>
            <person name="Vavikolanu K."/>
            <person name="Mehta A."/>
            <person name="Aluvathingal J."/>
            <person name="Nadendla S."/>
            <person name="Myers T."/>
            <person name="Yan Y."/>
            <person name="Sichtig H."/>
        </authorList>
    </citation>
    <scope>NUCLEOTIDE SEQUENCE [LARGE SCALE GENOMIC DNA]</scope>
    <source>
        <strain evidence="2 3">FDAARGOS_1049</strain>
    </source>
</reference>
<dbReference type="PANTHER" id="PTHR32309:SF13">
    <property type="entry name" value="FERRIC ENTEROBACTIN TRANSPORT PROTEIN FEPE"/>
    <property type="match status" value="1"/>
</dbReference>
<proteinExistence type="predicted"/>
<evidence type="ECO:0008006" key="4">
    <source>
        <dbReference type="Google" id="ProtNLM"/>
    </source>
</evidence>
<dbReference type="GO" id="GO:0005886">
    <property type="term" value="C:plasma membrane"/>
    <property type="evidence" value="ECO:0007669"/>
    <property type="project" value="TreeGrafter"/>
</dbReference>
<dbReference type="EMBL" id="CP066076">
    <property type="protein sequence ID" value="QQC67759.1"/>
    <property type="molecule type" value="Genomic_DNA"/>
</dbReference>
<evidence type="ECO:0000313" key="2">
    <source>
        <dbReference type="EMBL" id="QQC67759.1"/>
    </source>
</evidence>
<evidence type="ECO:0000256" key="1">
    <source>
        <dbReference type="SAM" id="Phobius"/>
    </source>
</evidence>
<sequence>MLPPSGNGKGVVERLKKINRLFALTVVVPTTIAIAYFGLIASDVYVSESRFVVRSPARQVPTSAIGALLQGTGLSHASDDAYSVIDYIQSRDALAELNANDYIGKSFGERGDLFGRFPGLIPDDSFEALLRYYQKEIVDPELETTSSITTLKVRAFTARDAHQINERLLELSERLVNKMNARAAEDSIQFAQREADLAAEKVKTAAAALAKYRNTHTVFDPDRQSALQLQQVAGLQAQLFAAQAQLAQIQSVSPANPQVSALKTNIATIEKQIESATNGVAGDKGSLSEKAIAYERLQLDAQFAQKQLTSALGALELARAEAQRKQLYLERIVQPSSPDAALEPHRLRSILATFILGLISWGVLTLLIAGVKEHRD</sequence>
<feature type="transmembrane region" description="Helical" evidence="1">
    <location>
        <begin position="21"/>
        <end position="41"/>
    </location>
</feature>
<keyword evidence="3" id="KW-1185">Reference proteome</keyword>
<keyword evidence="1" id="KW-1133">Transmembrane helix</keyword>
<organism evidence="2 3">
    <name type="scientific">Paraburkholderia ginsengisoli</name>
    <dbReference type="NCBI Taxonomy" id="311231"/>
    <lineage>
        <taxon>Bacteria</taxon>
        <taxon>Pseudomonadati</taxon>
        <taxon>Pseudomonadota</taxon>
        <taxon>Betaproteobacteria</taxon>
        <taxon>Burkholderiales</taxon>
        <taxon>Burkholderiaceae</taxon>
        <taxon>Paraburkholderia</taxon>
    </lineage>
</organism>